<proteinExistence type="predicted"/>
<accession>A0A0K0FHE4</accession>
<dbReference type="WBParaSite" id="SVE_0830600.1">
    <property type="protein sequence ID" value="SVE_0830600.1"/>
    <property type="gene ID" value="SVE_0830600"/>
</dbReference>
<organism evidence="1 2">
    <name type="scientific">Strongyloides venezuelensis</name>
    <name type="common">Threadworm</name>
    <dbReference type="NCBI Taxonomy" id="75913"/>
    <lineage>
        <taxon>Eukaryota</taxon>
        <taxon>Metazoa</taxon>
        <taxon>Ecdysozoa</taxon>
        <taxon>Nematoda</taxon>
        <taxon>Chromadorea</taxon>
        <taxon>Rhabditida</taxon>
        <taxon>Tylenchina</taxon>
        <taxon>Panagrolaimomorpha</taxon>
        <taxon>Strongyloidoidea</taxon>
        <taxon>Strongyloididae</taxon>
        <taxon>Strongyloides</taxon>
    </lineage>
</organism>
<name>A0A0K0FHE4_STRVS</name>
<evidence type="ECO:0000313" key="2">
    <source>
        <dbReference type="WBParaSite" id="SVE_0830600.1"/>
    </source>
</evidence>
<reference evidence="1" key="1">
    <citation type="submission" date="2014-07" db="EMBL/GenBank/DDBJ databases">
        <authorList>
            <person name="Martin A.A"/>
            <person name="De Silva N."/>
        </authorList>
    </citation>
    <scope>NUCLEOTIDE SEQUENCE</scope>
</reference>
<reference evidence="2" key="2">
    <citation type="submission" date="2015-08" db="UniProtKB">
        <authorList>
            <consortium name="WormBaseParasite"/>
        </authorList>
    </citation>
    <scope>IDENTIFICATION</scope>
</reference>
<dbReference type="AlphaFoldDB" id="A0A0K0FHE4"/>
<dbReference type="Proteomes" id="UP000035680">
    <property type="component" value="Unassembled WGS sequence"/>
</dbReference>
<keyword evidence="1" id="KW-1185">Reference proteome</keyword>
<evidence type="ECO:0000313" key="1">
    <source>
        <dbReference type="Proteomes" id="UP000035680"/>
    </source>
</evidence>
<protein>
    <submittedName>
        <fullName evidence="2">Ovule protein</fullName>
    </submittedName>
</protein>
<sequence length="66" mass="7297">MQSSSSFSCKLNTIHNSIQVRDAQQKSIDINGSVILKLFTISHTLLATKSPISVDLYLSSHDSFQD</sequence>